<protein>
    <submittedName>
        <fullName evidence="1">Uncharacterized protein</fullName>
    </submittedName>
</protein>
<reference evidence="1" key="2">
    <citation type="submission" date="2020-09" db="EMBL/GenBank/DDBJ databases">
        <authorList>
            <person name="Sun Q."/>
            <person name="Ohkuma M."/>
        </authorList>
    </citation>
    <scope>NUCLEOTIDE SEQUENCE</scope>
    <source>
        <strain evidence="1">JCM 4122</strain>
    </source>
</reference>
<dbReference type="AlphaFoldDB" id="A0A919BAV4"/>
<dbReference type="EMBL" id="BNBE01000001">
    <property type="protein sequence ID" value="GHF76902.1"/>
    <property type="molecule type" value="Genomic_DNA"/>
</dbReference>
<accession>A0A919BAV4</accession>
<proteinExistence type="predicted"/>
<evidence type="ECO:0000313" key="1">
    <source>
        <dbReference type="EMBL" id="GHF76902.1"/>
    </source>
</evidence>
<gene>
    <name evidence="1" type="ORF">GCM10017667_00100</name>
</gene>
<dbReference type="Proteomes" id="UP000632849">
    <property type="component" value="Unassembled WGS sequence"/>
</dbReference>
<sequence>MSNKRGDFVVPPPKPGEYKIRFGVKGVGTGWQELCTEAPSNTADAWFAMRTEPAPAVQTARHHKLKFDLATVVFDGKRRDQWQIEVTSGGRVWYVVDEDRKIVWILHAASRHPKKTE</sequence>
<comment type="caution">
    <text evidence="1">The sequence shown here is derived from an EMBL/GenBank/DDBJ whole genome shotgun (WGS) entry which is preliminary data.</text>
</comment>
<dbReference type="RefSeq" id="WP_190040386.1">
    <property type="nucleotide sequence ID" value="NZ_BNBE01000001.1"/>
</dbReference>
<evidence type="ECO:0000313" key="2">
    <source>
        <dbReference type="Proteomes" id="UP000632849"/>
    </source>
</evidence>
<reference evidence="1" key="1">
    <citation type="journal article" date="2014" name="Int. J. Syst. Evol. Microbiol.">
        <title>Complete genome sequence of Corynebacterium casei LMG S-19264T (=DSM 44701T), isolated from a smear-ripened cheese.</title>
        <authorList>
            <consortium name="US DOE Joint Genome Institute (JGI-PGF)"/>
            <person name="Walter F."/>
            <person name="Albersmeier A."/>
            <person name="Kalinowski J."/>
            <person name="Ruckert C."/>
        </authorList>
    </citation>
    <scope>NUCLEOTIDE SEQUENCE</scope>
    <source>
        <strain evidence="1">JCM 4122</strain>
    </source>
</reference>
<organism evidence="1 2">
    <name type="scientific">Streptomyces filamentosus</name>
    <name type="common">Streptomyces roseosporus</name>
    <dbReference type="NCBI Taxonomy" id="67294"/>
    <lineage>
        <taxon>Bacteria</taxon>
        <taxon>Bacillati</taxon>
        <taxon>Actinomycetota</taxon>
        <taxon>Actinomycetes</taxon>
        <taxon>Kitasatosporales</taxon>
        <taxon>Streptomycetaceae</taxon>
        <taxon>Streptomyces</taxon>
    </lineage>
</organism>
<name>A0A919BAV4_STRFL</name>
<keyword evidence="2" id="KW-1185">Reference proteome</keyword>